<keyword evidence="1" id="KW-1133">Transmembrane helix</keyword>
<evidence type="ECO:0000313" key="2">
    <source>
        <dbReference type="EMBL" id="GGF21587.1"/>
    </source>
</evidence>
<reference evidence="3" key="1">
    <citation type="journal article" date="2019" name="Int. J. Syst. Evol. Microbiol.">
        <title>The Global Catalogue of Microorganisms (GCM) 10K type strain sequencing project: providing services to taxonomists for standard genome sequencing and annotation.</title>
        <authorList>
            <consortium name="The Broad Institute Genomics Platform"/>
            <consortium name="The Broad Institute Genome Sequencing Center for Infectious Disease"/>
            <person name="Wu L."/>
            <person name="Ma J."/>
        </authorList>
    </citation>
    <scope>NUCLEOTIDE SEQUENCE [LARGE SCALE GENOMIC DNA]</scope>
    <source>
        <strain evidence="3">CCM 7855</strain>
    </source>
</reference>
<accession>A0ABQ1UNY8</accession>
<gene>
    <name evidence="2" type="ORF">GCM10007298_16920</name>
</gene>
<comment type="caution">
    <text evidence="2">The sequence shown here is derived from an EMBL/GenBank/DDBJ whole genome shotgun (WGS) entry which is preliminary data.</text>
</comment>
<evidence type="ECO:0000313" key="3">
    <source>
        <dbReference type="Proteomes" id="UP000632454"/>
    </source>
</evidence>
<sequence>MPVLAGVFAVLAALLHVAIFAMESVLWTRPAVYRRFGVASDADAVTTKPLAFNQGFYNLFLAVGIIVGVVIGGTAGLTLVAFGCSCIVAAAAVLASTGSAYFRAAATQALFAVVALVLLVVL</sequence>
<keyword evidence="1" id="KW-0472">Membrane</keyword>
<dbReference type="PANTHER" id="PTHR38446:SF1">
    <property type="entry name" value="BLL0914 PROTEIN"/>
    <property type="match status" value="1"/>
</dbReference>
<keyword evidence="3" id="KW-1185">Reference proteome</keyword>
<dbReference type="PANTHER" id="PTHR38446">
    <property type="entry name" value="BLL0914 PROTEIN"/>
    <property type="match status" value="1"/>
</dbReference>
<keyword evidence="1" id="KW-0812">Transmembrane</keyword>
<dbReference type="Pfam" id="PF06993">
    <property type="entry name" value="DUF1304"/>
    <property type="match status" value="1"/>
</dbReference>
<feature type="transmembrane region" description="Helical" evidence="1">
    <location>
        <begin position="60"/>
        <end position="93"/>
    </location>
</feature>
<organism evidence="2 3">
    <name type="scientific">Williamsia phyllosphaerae</name>
    <dbReference type="NCBI Taxonomy" id="885042"/>
    <lineage>
        <taxon>Bacteria</taxon>
        <taxon>Bacillati</taxon>
        <taxon>Actinomycetota</taxon>
        <taxon>Actinomycetes</taxon>
        <taxon>Mycobacteriales</taxon>
        <taxon>Nocardiaceae</taxon>
        <taxon>Williamsia</taxon>
    </lineage>
</organism>
<feature type="transmembrane region" description="Helical" evidence="1">
    <location>
        <begin position="100"/>
        <end position="121"/>
    </location>
</feature>
<proteinExistence type="predicted"/>
<evidence type="ECO:0000256" key="1">
    <source>
        <dbReference type="SAM" id="Phobius"/>
    </source>
</evidence>
<name>A0ABQ1UNY8_9NOCA</name>
<dbReference type="InterPro" id="IPR009732">
    <property type="entry name" value="DUF1304"/>
</dbReference>
<dbReference type="RefSeq" id="WP_188488691.1">
    <property type="nucleotide sequence ID" value="NZ_BMCS01000001.1"/>
</dbReference>
<dbReference type="EMBL" id="BMCS01000001">
    <property type="protein sequence ID" value="GGF21587.1"/>
    <property type="molecule type" value="Genomic_DNA"/>
</dbReference>
<evidence type="ECO:0008006" key="4">
    <source>
        <dbReference type="Google" id="ProtNLM"/>
    </source>
</evidence>
<protein>
    <recommendedName>
        <fullName evidence="4">DUF1304 domain-containing protein</fullName>
    </recommendedName>
</protein>
<dbReference type="Proteomes" id="UP000632454">
    <property type="component" value="Unassembled WGS sequence"/>
</dbReference>